<keyword evidence="4 10" id="KW-0479">Metal-binding</keyword>
<feature type="binding site" description="axial binding residue" evidence="10">
    <location>
        <position position="221"/>
    </location>
    <ligand>
        <name>heme c</name>
        <dbReference type="ChEBI" id="CHEBI:61717"/>
        <label>2</label>
    </ligand>
    <ligandPart>
        <name>Fe</name>
        <dbReference type="ChEBI" id="CHEBI:18248"/>
    </ligandPart>
</feature>
<dbReference type="STRING" id="51670.SAMN04488557_1032"/>
<evidence type="ECO:0000259" key="11">
    <source>
        <dbReference type="PROSITE" id="PS51007"/>
    </source>
</evidence>
<dbReference type="PIRSF" id="PIRSF000018">
    <property type="entry name" value="Mb_ADH_cyt_c"/>
    <property type="match status" value="1"/>
</dbReference>
<dbReference type="InterPro" id="IPR036909">
    <property type="entry name" value="Cyt_c-like_dom_sf"/>
</dbReference>
<dbReference type="InterPro" id="IPR051459">
    <property type="entry name" value="Cytochrome_c-type_DH"/>
</dbReference>
<dbReference type="InterPro" id="IPR014353">
    <property type="entry name" value="Membr-bd_ADH_cyt_c"/>
</dbReference>
<evidence type="ECO:0000256" key="2">
    <source>
        <dbReference type="ARBA" id="ARBA00022475"/>
    </source>
</evidence>
<feature type="binding site" description="axial binding residue" evidence="10">
    <location>
        <position position="353"/>
    </location>
    <ligand>
        <name>heme c</name>
        <dbReference type="ChEBI" id="CHEBI:61717"/>
        <label>3</label>
    </ligand>
    <ligandPart>
        <name>Fe</name>
        <dbReference type="ChEBI" id="CHEBI:18248"/>
    </ligandPart>
</feature>
<feature type="binding site" description="covalent" evidence="9">
    <location>
        <position position="349"/>
    </location>
    <ligand>
        <name>heme c</name>
        <dbReference type="ChEBI" id="CHEBI:61717"/>
        <label>3</label>
    </ligand>
</feature>
<sequence length="444" mass="47864">MKQSYWLALLAVVVIIAAVWIIYVPGPLAFAKGGSVALSDYKDGDPTGVPAKLSKDDLVSRGKYLTRAADCEACHTAKGGEPYAGGLAFNLPFGTLYSPNITPDKETGIGNWTDADFLKAVHKGIAPDGSRLYPAFPYTSYTLLTDDDVLAIKAYLFSLAPVRREAPPNTLAFPFNQRWGMVFWSLLYNSDERFRPDPKQSAEWNRGAYLAEALGHCGECHTPRNLMQALNNRKKFAGAVTAGWKAYNITQDKETGIGSWDADTTARFLAHGHVEGFGTASGPMGEAIDMSLMHLEPEDIKALVTYLKTIPPISDPELPVPKTTLASAFPKAHEISENERGAMIFAGACAACHGWSGESPVRSYANFVGGRAINDPSARNVAQAVIWGVTRHSPDGEVTMPAFGKAYSPEEIAAVVNYVTARFGAAKSNITAQDVVKIGQQASQ</sequence>
<feature type="binding site" description="covalent" evidence="9">
    <location>
        <position position="352"/>
    </location>
    <ligand>
        <name>heme c</name>
        <dbReference type="ChEBI" id="CHEBI:61717"/>
        <label>3</label>
    </ligand>
</feature>
<dbReference type="PANTHER" id="PTHR35008">
    <property type="entry name" value="BLL4482 PROTEIN-RELATED"/>
    <property type="match status" value="1"/>
</dbReference>
<feature type="binding site" description="covalent" evidence="9">
    <location>
        <position position="71"/>
    </location>
    <ligand>
        <name>heme c</name>
        <dbReference type="ChEBI" id="CHEBI:61717"/>
        <label>1</label>
    </ligand>
</feature>
<evidence type="ECO:0000256" key="6">
    <source>
        <dbReference type="ARBA" id="ARBA00022737"/>
    </source>
</evidence>
<dbReference type="RefSeq" id="WP_092865043.1">
    <property type="nucleotide sequence ID" value="NZ_FPCH01000001.1"/>
</dbReference>
<feature type="domain" description="Cytochrome c" evidence="11">
    <location>
        <begin position="336"/>
        <end position="423"/>
    </location>
</feature>
<proteinExistence type="predicted"/>
<gene>
    <name evidence="12" type="ORF">SAMN04488557_1032</name>
</gene>
<dbReference type="GO" id="GO:0005506">
    <property type="term" value="F:iron ion binding"/>
    <property type="evidence" value="ECO:0007669"/>
    <property type="project" value="InterPro"/>
</dbReference>
<feature type="binding site" description="covalent" evidence="9">
    <location>
        <position position="217"/>
    </location>
    <ligand>
        <name>heme c</name>
        <dbReference type="ChEBI" id="CHEBI:61717"/>
        <label>2</label>
    </ligand>
</feature>
<keyword evidence="6" id="KW-0677">Repeat</keyword>
<name>A0A1I7N1W1_9HYPH</name>
<keyword evidence="13" id="KW-1185">Reference proteome</keyword>
<dbReference type="GO" id="GO:0016614">
    <property type="term" value="F:oxidoreductase activity, acting on CH-OH group of donors"/>
    <property type="evidence" value="ECO:0007669"/>
    <property type="project" value="InterPro"/>
</dbReference>
<accession>A0A1I7N1W1</accession>
<dbReference type="Gene3D" id="1.10.760.10">
    <property type="entry name" value="Cytochrome c-like domain"/>
    <property type="match status" value="3"/>
</dbReference>
<comment type="subcellular location">
    <subcellularLocation>
        <location evidence="1">Cell membrane</location>
    </subcellularLocation>
</comment>
<feature type="binding site" description="axial binding residue" evidence="10">
    <location>
        <position position="75"/>
    </location>
    <ligand>
        <name>heme c</name>
        <dbReference type="ChEBI" id="CHEBI:61717"/>
        <label>1</label>
    </ligand>
    <ligandPart>
        <name>Fe</name>
        <dbReference type="ChEBI" id="CHEBI:18248"/>
    </ligandPart>
</feature>
<dbReference type="PROSITE" id="PS51007">
    <property type="entry name" value="CYTC"/>
    <property type="match status" value="3"/>
</dbReference>
<keyword evidence="2" id="KW-1003">Cell membrane</keyword>
<feature type="domain" description="Cytochrome c" evidence="11">
    <location>
        <begin position="202"/>
        <end position="311"/>
    </location>
</feature>
<keyword evidence="5" id="KW-0732">Signal</keyword>
<evidence type="ECO:0000256" key="9">
    <source>
        <dbReference type="PIRSR" id="PIRSR000018-50"/>
    </source>
</evidence>
<dbReference type="InterPro" id="IPR009056">
    <property type="entry name" value="Cyt_c-like_dom"/>
</dbReference>
<feature type="domain" description="Cytochrome c" evidence="11">
    <location>
        <begin position="57"/>
        <end position="160"/>
    </location>
</feature>
<comment type="cofactor">
    <cofactor evidence="9">
        <name>heme c</name>
        <dbReference type="ChEBI" id="CHEBI:61717"/>
    </cofactor>
    <text evidence="9">Binds 3 heme c groups covalently per subunit.</text>
</comment>
<reference evidence="13" key="1">
    <citation type="submission" date="2016-10" db="EMBL/GenBank/DDBJ databases">
        <authorList>
            <person name="Varghese N."/>
            <person name="Submissions S."/>
        </authorList>
    </citation>
    <scope>NUCLEOTIDE SEQUENCE [LARGE SCALE GENOMIC DNA]</scope>
    <source>
        <strain evidence="13">DSM 1565</strain>
    </source>
</reference>
<feature type="binding site" description="covalent" evidence="9">
    <location>
        <position position="74"/>
    </location>
    <ligand>
        <name>heme c</name>
        <dbReference type="ChEBI" id="CHEBI:61717"/>
        <label>1</label>
    </ligand>
</feature>
<feature type="binding site" description="covalent" evidence="9">
    <location>
        <position position="220"/>
    </location>
    <ligand>
        <name>heme c</name>
        <dbReference type="ChEBI" id="CHEBI:61717"/>
        <label>2</label>
    </ligand>
</feature>
<evidence type="ECO:0000256" key="8">
    <source>
        <dbReference type="ARBA" id="ARBA00023136"/>
    </source>
</evidence>
<dbReference type="SUPFAM" id="SSF46626">
    <property type="entry name" value="Cytochrome c"/>
    <property type="match status" value="3"/>
</dbReference>
<keyword evidence="3 9" id="KW-0349">Heme</keyword>
<dbReference type="OrthoDB" id="9811281at2"/>
<evidence type="ECO:0000256" key="3">
    <source>
        <dbReference type="ARBA" id="ARBA00022617"/>
    </source>
</evidence>
<evidence type="ECO:0000313" key="12">
    <source>
        <dbReference type="EMBL" id="SFV28546.1"/>
    </source>
</evidence>
<dbReference type="GO" id="GO:0009055">
    <property type="term" value="F:electron transfer activity"/>
    <property type="evidence" value="ECO:0007669"/>
    <property type="project" value="InterPro"/>
</dbReference>
<dbReference type="EMBL" id="FPCH01000001">
    <property type="protein sequence ID" value="SFV28546.1"/>
    <property type="molecule type" value="Genomic_DNA"/>
</dbReference>
<dbReference type="Proteomes" id="UP000199423">
    <property type="component" value="Unassembled WGS sequence"/>
</dbReference>
<dbReference type="GO" id="GO:0020037">
    <property type="term" value="F:heme binding"/>
    <property type="evidence" value="ECO:0007669"/>
    <property type="project" value="InterPro"/>
</dbReference>
<evidence type="ECO:0000256" key="7">
    <source>
        <dbReference type="ARBA" id="ARBA00023004"/>
    </source>
</evidence>
<evidence type="ECO:0000256" key="10">
    <source>
        <dbReference type="PIRSR" id="PIRSR000018-51"/>
    </source>
</evidence>
<keyword evidence="8" id="KW-0472">Membrane</keyword>
<protein>
    <submittedName>
        <fullName evidence="12">Cytochrome c, mono-and diheme variants</fullName>
    </submittedName>
</protein>
<dbReference type="GO" id="GO:0005886">
    <property type="term" value="C:plasma membrane"/>
    <property type="evidence" value="ECO:0007669"/>
    <property type="project" value="UniProtKB-SubCell"/>
</dbReference>
<evidence type="ECO:0000256" key="1">
    <source>
        <dbReference type="ARBA" id="ARBA00004236"/>
    </source>
</evidence>
<evidence type="ECO:0000256" key="4">
    <source>
        <dbReference type="ARBA" id="ARBA00022723"/>
    </source>
</evidence>
<dbReference type="PANTHER" id="PTHR35008:SF8">
    <property type="entry name" value="ALCOHOL DEHYDROGENASE CYTOCHROME C SUBUNIT"/>
    <property type="match status" value="1"/>
</dbReference>
<dbReference type="Pfam" id="PF00034">
    <property type="entry name" value="Cytochrom_C"/>
    <property type="match status" value="2"/>
</dbReference>
<evidence type="ECO:0000313" key="13">
    <source>
        <dbReference type="Proteomes" id="UP000199423"/>
    </source>
</evidence>
<organism evidence="12 13">
    <name type="scientific">Hyphomicrobium facile</name>
    <dbReference type="NCBI Taxonomy" id="51670"/>
    <lineage>
        <taxon>Bacteria</taxon>
        <taxon>Pseudomonadati</taxon>
        <taxon>Pseudomonadota</taxon>
        <taxon>Alphaproteobacteria</taxon>
        <taxon>Hyphomicrobiales</taxon>
        <taxon>Hyphomicrobiaceae</taxon>
        <taxon>Hyphomicrobium</taxon>
    </lineage>
</organism>
<dbReference type="AlphaFoldDB" id="A0A1I7N1W1"/>
<keyword evidence="7 10" id="KW-0408">Iron</keyword>
<evidence type="ECO:0000256" key="5">
    <source>
        <dbReference type="ARBA" id="ARBA00022729"/>
    </source>
</evidence>